<dbReference type="InterPro" id="IPR015797">
    <property type="entry name" value="NUDIX_hydrolase-like_dom_sf"/>
</dbReference>
<protein>
    <recommendedName>
        <fullName evidence="3">Nudix hydrolase domain-containing protein</fullName>
    </recommendedName>
</protein>
<dbReference type="GO" id="GO:0016787">
    <property type="term" value="F:hydrolase activity"/>
    <property type="evidence" value="ECO:0007669"/>
    <property type="project" value="UniProtKB-KW"/>
</dbReference>
<reference evidence="4 5" key="1">
    <citation type="journal article" date="2016" name="Nat. Commun.">
        <title>Thousands of microbial genomes shed light on interconnected biogeochemical processes in an aquifer system.</title>
        <authorList>
            <person name="Anantharaman K."/>
            <person name="Brown C.T."/>
            <person name="Hug L.A."/>
            <person name="Sharon I."/>
            <person name="Castelle C.J."/>
            <person name="Probst A.J."/>
            <person name="Thomas B.C."/>
            <person name="Singh A."/>
            <person name="Wilkins M.J."/>
            <person name="Karaoz U."/>
            <person name="Brodie E.L."/>
            <person name="Williams K.H."/>
            <person name="Hubbard S.S."/>
            <person name="Banfield J.F."/>
        </authorList>
    </citation>
    <scope>NUCLEOTIDE SEQUENCE [LARGE SCALE GENOMIC DNA]</scope>
</reference>
<evidence type="ECO:0000259" key="3">
    <source>
        <dbReference type="PROSITE" id="PS51462"/>
    </source>
</evidence>
<evidence type="ECO:0000256" key="1">
    <source>
        <dbReference type="ARBA" id="ARBA00001946"/>
    </source>
</evidence>
<dbReference type="PANTHER" id="PTHR43046:SF15">
    <property type="entry name" value="MUTT_NUDIX FAMILY PROTEIN"/>
    <property type="match status" value="1"/>
</dbReference>
<keyword evidence="2" id="KW-0378">Hydrolase</keyword>
<gene>
    <name evidence="4" type="ORF">A3B33_02485</name>
</gene>
<organism evidence="4 5">
    <name type="scientific">Candidatus Adlerbacteria bacterium RIFCSPLOWO2_01_FULL_54_16</name>
    <dbReference type="NCBI Taxonomy" id="1797244"/>
    <lineage>
        <taxon>Bacteria</taxon>
        <taxon>Candidatus Adleribacteriota</taxon>
    </lineage>
</organism>
<evidence type="ECO:0000256" key="2">
    <source>
        <dbReference type="ARBA" id="ARBA00022801"/>
    </source>
</evidence>
<dbReference type="PANTHER" id="PTHR43046">
    <property type="entry name" value="GDP-MANNOSE MANNOSYL HYDROLASE"/>
    <property type="match status" value="1"/>
</dbReference>
<dbReference type="Proteomes" id="UP000176943">
    <property type="component" value="Unassembled WGS sequence"/>
</dbReference>
<dbReference type="Pfam" id="PF00293">
    <property type="entry name" value="NUDIX"/>
    <property type="match status" value="1"/>
</dbReference>
<dbReference type="PROSITE" id="PS51462">
    <property type="entry name" value="NUDIX"/>
    <property type="match status" value="1"/>
</dbReference>
<proteinExistence type="predicted"/>
<dbReference type="InterPro" id="IPR000086">
    <property type="entry name" value="NUDIX_hydrolase_dom"/>
</dbReference>
<comment type="caution">
    <text evidence="4">The sequence shown here is derived from an EMBL/GenBank/DDBJ whole genome shotgun (WGS) entry which is preliminary data.</text>
</comment>
<sequence length="167" mass="18579">MKQILLLNPENVSEAEAATYPIREAARAIVVDDEGKIALLHVTKKNYYKLPGGGLDAGEDQAVALQRECMEEIGCEVDVLGEVGSIIEYRKIFTLKQISYCYFAKVKGQKGNPNFTGDEVTDGFELVWFSYEDAMRALVECEATDFEGSGYIVPRDIALLKEAKSHF</sequence>
<evidence type="ECO:0000313" key="4">
    <source>
        <dbReference type="EMBL" id="OGC87492.1"/>
    </source>
</evidence>
<feature type="domain" description="Nudix hydrolase" evidence="3">
    <location>
        <begin position="21"/>
        <end position="156"/>
    </location>
</feature>
<comment type="cofactor">
    <cofactor evidence="1">
        <name>Mg(2+)</name>
        <dbReference type="ChEBI" id="CHEBI:18420"/>
    </cofactor>
</comment>
<accession>A0A1F4Y0L7</accession>
<dbReference type="SUPFAM" id="SSF55811">
    <property type="entry name" value="Nudix"/>
    <property type="match status" value="1"/>
</dbReference>
<dbReference type="EMBL" id="MEWY01000002">
    <property type="protein sequence ID" value="OGC87492.1"/>
    <property type="molecule type" value="Genomic_DNA"/>
</dbReference>
<name>A0A1F4Y0L7_9BACT</name>
<dbReference type="Gene3D" id="3.90.79.10">
    <property type="entry name" value="Nucleoside Triphosphate Pyrophosphohydrolase"/>
    <property type="match status" value="1"/>
</dbReference>
<dbReference type="AlphaFoldDB" id="A0A1F4Y0L7"/>
<evidence type="ECO:0000313" key="5">
    <source>
        <dbReference type="Proteomes" id="UP000176943"/>
    </source>
</evidence>